<dbReference type="EMBL" id="FOSG01000008">
    <property type="protein sequence ID" value="SFK74297.1"/>
    <property type="molecule type" value="Genomic_DNA"/>
</dbReference>
<gene>
    <name evidence="3" type="ORF">SAMN05192584_108202</name>
</gene>
<keyword evidence="2" id="KW-1133">Transmembrane helix</keyword>
<reference evidence="4" key="1">
    <citation type="submission" date="2016-10" db="EMBL/GenBank/DDBJ databases">
        <authorList>
            <person name="Varghese N."/>
            <person name="Submissions S."/>
        </authorList>
    </citation>
    <scope>NUCLEOTIDE SEQUENCE [LARGE SCALE GENOMIC DNA]</scope>
    <source>
        <strain evidence="4">PL19</strain>
    </source>
</reference>
<dbReference type="Proteomes" id="UP000198928">
    <property type="component" value="Unassembled WGS sequence"/>
</dbReference>
<feature type="transmembrane region" description="Helical" evidence="2">
    <location>
        <begin position="47"/>
        <end position="66"/>
    </location>
</feature>
<keyword evidence="2" id="KW-0812">Transmembrane</keyword>
<name>A0A1I4C1K9_9ACTN</name>
<organism evidence="3 4">
    <name type="scientific">Streptomyces pini</name>
    <dbReference type="NCBI Taxonomy" id="1520580"/>
    <lineage>
        <taxon>Bacteria</taxon>
        <taxon>Bacillati</taxon>
        <taxon>Actinomycetota</taxon>
        <taxon>Actinomycetes</taxon>
        <taxon>Kitasatosporales</taxon>
        <taxon>Streptomycetaceae</taxon>
        <taxon>Streptomyces</taxon>
    </lineage>
</organism>
<dbReference type="AlphaFoldDB" id="A0A1I4C1K9"/>
<evidence type="ECO:0000256" key="2">
    <source>
        <dbReference type="SAM" id="Phobius"/>
    </source>
</evidence>
<sequence>MTPLAVAIGAALFLTGYAAGRTRPLSRLDDWAWEQVYQAGRTGRRGVWWWAAQVVFAVECAVILAVRPRRTLRQWREVRERRRSGPRRAAAPQFDPDWAAKRAANR</sequence>
<accession>A0A1I4C1K9</accession>
<keyword evidence="2" id="KW-0472">Membrane</keyword>
<dbReference type="RefSeq" id="WP_093849926.1">
    <property type="nucleotide sequence ID" value="NZ_FOSG01000008.1"/>
</dbReference>
<evidence type="ECO:0000256" key="1">
    <source>
        <dbReference type="SAM" id="MobiDB-lite"/>
    </source>
</evidence>
<keyword evidence="4" id="KW-1185">Reference proteome</keyword>
<protein>
    <submittedName>
        <fullName evidence="3">Uncharacterized protein</fullName>
    </submittedName>
</protein>
<feature type="region of interest" description="Disordered" evidence="1">
    <location>
        <begin position="80"/>
        <end position="106"/>
    </location>
</feature>
<proteinExistence type="predicted"/>
<evidence type="ECO:0000313" key="4">
    <source>
        <dbReference type="Proteomes" id="UP000198928"/>
    </source>
</evidence>
<evidence type="ECO:0000313" key="3">
    <source>
        <dbReference type="EMBL" id="SFK74297.1"/>
    </source>
</evidence>